<sequence>MFFLDVYKRGYNKALSVSVRCVRVKVIVDVAGKDLFVFEETQFSGVRSFSSWYPWGGRDSVEQREVSPEKGEGGRHGEDVV</sequence>
<keyword evidence="3" id="KW-1185">Reference proteome</keyword>
<reference evidence="2" key="1">
    <citation type="submission" date="2020-01" db="EMBL/GenBank/DDBJ databases">
        <authorList>
            <consortium name="DOE Joint Genome Institute"/>
            <person name="Haridas S."/>
            <person name="Albert R."/>
            <person name="Binder M."/>
            <person name="Bloem J."/>
            <person name="Labutti K."/>
            <person name="Salamov A."/>
            <person name="Andreopoulos B."/>
            <person name="Baker S.E."/>
            <person name="Barry K."/>
            <person name="Bills G."/>
            <person name="Bluhm B.H."/>
            <person name="Cannon C."/>
            <person name="Castanera R."/>
            <person name="Culley D.E."/>
            <person name="Daum C."/>
            <person name="Ezra D."/>
            <person name="Gonzalez J.B."/>
            <person name="Henrissat B."/>
            <person name="Kuo A."/>
            <person name="Liang C."/>
            <person name="Lipzen A."/>
            <person name="Lutzoni F."/>
            <person name="Magnuson J."/>
            <person name="Mondo S."/>
            <person name="Nolan M."/>
            <person name="Ohm R."/>
            <person name="Pangilinan J."/>
            <person name="Park H.-J."/>
            <person name="Ramirez L."/>
            <person name="Alfaro M."/>
            <person name="Sun H."/>
            <person name="Tritt A."/>
            <person name="Yoshinaga Y."/>
            <person name="Zwiers L.-H."/>
            <person name="Turgeon B.G."/>
            <person name="Goodwin S.B."/>
            <person name="Spatafora J.W."/>
            <person name="Crous P.W."/>
            <person name="Grigoriev I.V."/>
        </authorList>
    </citation>
    <scope>NUCLEOTIDE SEQUENCE</scope>
    <source>
        <strain evidence="2">P77</strain>
    </source>
</reference>
<organism evidence="2 3">
    <name type="scientific">Decorospora gaudefroyi</name>
    <dbReference type="NCBI Taxonomy" id="184978"/>
    <lineage>
        <taxon>Eukaryota</taxon>
        <taxon>Fungi</taxon>
        <taxon>Dikarya</taxon>
        <taxon>Ascomycota</taxon>
        <taxon>Pezizomycotina</taxon>
        <taxon>Dothideomycetes</taxon>
        <taxon>Pleosporomycetidae</taxon>
        <taxon>Pleosporales</taxon>
        <taxon>Pleosporineae</taxon>
        <taxon>Pleosporaceae</taxon>
        <taxon>Decorospora</taxon>
    </lineage>
</organism>
<feature type="compositionally biased region" description="Basic and acidic residues" evidence="1">
    <location>
        <begin position="59"/>
        <end position="81"/>
    </location>
</feature>
<accession>A0A6A5KYV9</accession>
<gene>
    <name evidence="2" type="ORF">BDW02DRAFT_273568</name>
</gene>
<proteinExistence type="predicted"/>
<evidence type="ECO:0000256" key="1">
    <source>
        <dbReference type="SAM" id="MobiDB-lite"/>
    </source>
</evidence>
<evidence type="ECO:0000313" key="2">
    <source>
        <dbReference type="EMBL" id="KAF1839023.1"/>
    </source>
</evidence>
<protein>
    <submittedName>
        <fullName evidence="2">Uncharacterized protein</fullName>
    </submittedName>
</protein>
<evidence type="ECO:0000313" key="3">
    <source>
        <dbReference type="Proteomes" id="UP000800040"/>
    </source>
</evidence>
<dbReference type="EMBL" id="ML975247">
    <property type="protein sequence ID" value="KAF1839023.1"/>
    <property type="molecule type" value="Genomic_DNA"/>
</dbReference>
<feature type="region of interest" description="Disordered" evidence="1">
    <location>
        <begin position="56"/>
        <end position="81"/>
    </location>
</feature>
<name>A0A6A5KYV9_9PLEO</name>
<dbReference type="AlphaFoldDB" id="A0A6A5KYV9"/>
<dbReference type="Proteomes" id="UP000800040">
    <property type="component" value="Unassembled WGS sequence"/>
</dbReference>